<dbReference type="eggNOG" id="ENOG5032S6E">
    <property type="taxonomic scope" value="Bacteria"/>
</dbReference>
<evidence type="ECO:0000313" key="1">
    <source>
        <dbReference type="EMBL" id="AHE56331.1"/>
    </source>
</evidence>
<keyword evidence="2" id="KW-1185">Reference proteome</keyword>
<dbReference type="KEGG" id="ssan:NX02_23585"/>
<accession>W0AGS7</accession>
<dbReference type="Pfam" id="PF12096">
    <property type="entry name" value="DUF3572"/>
    <property type="match status" value="1"/>
</dbReference>
<dbReference type="AlphaFoldDB" id="W0AGS7"/>
<sequence length="91" mass="9774">MADKDMNPLSDATVLALHALAWTLVEPARADRLIALTGIDPLDLRARAAEPPVQAAVLVFLESHEPDLIACAAALDVKPEVLVEARQRLEA</sequence>
<evidence type="ECO:0008006" key="3">
    <source>
        <dbReference type="Google" id="ProtNLM"/>
    </source>
</evidence>
<dbReference type="Proteomes" id="UP000018851">
    <property type="component" value="Chromosome"/>
</dbReference>
<dbReference type="InterPro" id="IPR021955">
    <property type="entry name" value="DUF3572"/>
</dbReference>
<dbReference type="HOGENOM" id="CLU_165306_3_0_5"/>
<gene>
    <name evidence="1" type="ORF">NX02_23585</name>
</gene>
<dbReference type="OrthoDB" id="7356934at2"/>
<protein>
    <recommendedName>
        <fullName evidence="3">DUF3572 domain-containing protein</fullName>
    </recommendedName>
</protein>
<dbReference type="RefSeq" id="WP_025294450.1">
    <property type="nucleotide sequence ID" value="NZ_CP006644.1"/>
</dbReference>
<reference evidence="1 2" key="1">
    <citation type="submission" date="2013-07" db="EMBL/GenBank/DDBJ databases">
        <title>Completed genome of Sphingomonas sanxanigenens NX02.</title>
        <authorList>
            <person name="Ma T."/>
            <person name="Huang H."/>
            <person name="Wu M."/>
            <person name="Li X."/>
            <person name="Li G."/>
        </authorList>
    </citation>
    <scope>NUCLEOTIDE SEQUENCE [LARGE SCALE GENOMIC DNA]</scope>
    <source>
        <strain evidence="1 2">NX02</strain>
    </source>
</reference>
<dbReference type="EMBL" id="CP006644">
    <property type="protein sequence ID" value="AHE56331.1"/>
    <property type="molecule type" value="Genomic_DNA"/>
</dbReference>
<organism evidence="1 2">
    <name type="scientific">Sphingomonas sanxanigenens DSM 19645 = NX02</name>
    <dbReference type="NCBI Taxonomy" id="1123269"/>
    <lineage>
        <taxon>Bacteria</taxon>
        <taxon>Pseudomonadati</taxon>
        <taxon>Pseudomonadota</taxon>
        <taxon>Alphaproteobacteria</taxon>
        <taxon>Sphingomonadales</taxon>
        <taxon>Sphingomonadaceae</taxon>
        <taxon>Sphingomonas</taxon>
    </lineage>
</organism>
<evidence type="ECO:0000313" key="2">
    <source>
        <dbReference type="Proteomes" id="UP000018851"/>
    </source>
</evidence>
<dbReference type="STRING" id="1123269.NX02_23585"/>
<dbReference type="PATRIC" id="fig|1123269.5.peg.4618"/>
<name>W0AGS7_9SPHN</name>
<proteinExistence type="predicted"/>